<protein>
    <submittedName>
        <fullName evidence="2">Uncharacterized protein</fullName>
    </submittedName>
</protein>
<sequence>MALLDRSLPWSKAPVLLFRRPGVALALAAAAMVAVVPAAGTPLLLSASQSDSIAQQIDDQCVVPSGSDVRFPLEGSWQETVEGDTVTRVASGPSMEELRERVAEIDAEAAEIPGLSPVERTYVIGHSVTTDSGYGIPEIAMGLRTDSGDLAKVFVAYRDGAPGMVTQIDGDFGPGAWIPDDLGSLSEAGVGDELELAPIFEGSPLEDMLVPPGQGETIPGEDGPVTLYTEYEDGDAPTGVTIPVTGEYRTLNDSDLGTSHWCHLQDMLQFDAMPEGEWVPTVLVDEETFWRLGGQVEQRVGVILTYELAATPTVDDAREAAAGFAAMESALETGDTEVTTDLPRFVARADLVGESLRLPVAAVGAAAVLVGLSIVGGAALLWTRRRRIELTVLAGRGVSPAALGGKAALEAMPALLLGGVAGYLLCRYSMPVWAPSDLIAVTAPRDAAYMAAGVTAAALLTVAVVAARACRRLTEPARAHRNLSWLPWELVPAGAAVAAWTLMEPVTEVTAGEASDRVGVVSQLPSRVFVVPLLAAIAVAMLVARAARWYWNRPRRRDPRRFSGFLASRRIRRDRWASAVMLAAVAVPTALAGYAITASASAGATIDAQARSEIGSDVVVSFDEPQTVPPELAELGRVTEVTRIDGLTLQGTRVSALFVDSETFARTADTADLLADTDVTAALDGDTGSVPAVAGGSDRLQDGDGRITLPGAELDLTVSAVPDLPAKRGGMPVVLIDREHMPDELSRISGYQFWVRTDRPEAVKDLITTEFSDVEYRMLTAFERYQGTPKHSVTKAVEYLLWVSVLTAVVVVVGMLLQLESRSAANRRAFVMMRRMGLRSGVHRMALLREIGGLLVAGVVSGLVIAGLLVAVMRPDFDVDTFRNPGVVLDVPVESVGYLAAVTVVVTVAAAWFGHARIAAARPSEVLRETG</sequence>
<keyword evidence="1" id="KW-1133">Transmembrane helix</keyword>
<feature type="transmembrane region" description="Helical" evidence="1">
    <location>
        <begin position="576"/>
        <end position="596"/>
    </location>
</feature>
<dbReference type="PANTHER" id="PTHR30287">
    <property type="entry name" value="MEMBRANE COMPONENT OF PREDICTED ABC SUPERFAMILY METABOLITE UPTAKE TRANSPORTER"/>
    <property type="match status" value="1"/>
</dbReference>
<feature type="transmembrane region" description="Helical" evidence="1">
    <location>
        <begin position="403"/>
        <end position="425"/>
    </location>
</feature>
<dbReference type="GO" id="GO:0005886">
    <property type="term" value="C:plasma membrane"/>
    <property type="evidence" value="ECO:0007669"/>
    <property type="project" value="TreeGrafter"/>
</dbReference>
<evidence type="ECO:0000256" key="1">
    <source>
        <dbReference type="SAM" id="Phobius"/>
    </source>
</evidence>
<evidence type="ECO:0000313" key="3">
    <source>
        <dbReference type="Proteomes" id="UP000321617"/>
    </source>
</evidence>
<reference evidence="2 3" key="1">
    <citation type="journal article" date="2013" name="Stand. Genomic Sci.">
        <title>Genomic Encyclopedia of Type Strains, Phase I: The one thousand microbial genomes (KMG-I) project.</title>
        <authorList>
            <person name="Kyrpides N.C."/>
            <person name="Woyke T."/>
            <person name="Eisen J.A."/>
            <person name="Garrity G."/>
            <person name="Lilburn T.G."/>
            <person name="Beck B.J."/>
            <person name="Whitman W.B."/>
            <person name="Hugenholtz P."/>
            <person name="Klenk H.P."/>
        </authorList>
    </citation>
    <scope>NUCLEOTIDE SEQUENCE [LARGE SCALE GENOMIC DNA]</scope>
    <source>
        <strain evidence="2 3">DSM 45044</strain>
    </source>
</reference>
<organism evidence="2 3">
    <name type="scientific">Stackebrandtia albiflava</name>
    <dbReference type="NCBI Taxonomy" id="406432"/>
    <lineage>
        <taxon>Bacteria</taxon>
        <taxon>Bacillati</taxon>
        <taxon>Actinomycetota</taxon>
        <taxon>Actinomycetes</taxon>
        <taxon>Glycomycetales</taxon>
        <taxon>Glycomycetaceae</taxon>
        <taxon>Stackebrandtia</taxon>
    </lineage>
</organism>
<dbReference type="AlphaFoldDB" id="A0A562UYI3"/>
<dbReference type="PANTHER" id="PTHR30287:SF2">
    <property type="entry name" value="BLL1001 PROTEIN"/>
    <property type="match status" value="1"/>
</dbReference>
<feature type="transmembrane region" description="Helical" evidence="1">
    <location>
        <begin position="529"/>
        <end position="551"/>
    </location>
</feature>
<feature type="transmembrane region" description="Helical" evidence="1">
    <location>
        <begin position="895"/>
        <end position="914"/>
    </location>
</feature>
<feature type="transmembrane region" description="Helical" evidence="1">
    <location>
        <begin position="799"/>
        <end position="819"/>
    </location>
</feature>
<proteinExistence type="predicted"/>
<gene>
    <name evidence="2" type="ORF">LX16_4038</name>
</gene>
<keyword evidence="1" id="KW-0812">Transmembrane</keyword>
<feature type="transmembrane region" description="Helical" evidence="1">
    <location>
        <begin position="482"/>
        <end position="503"/>
    </location>
</feature>
<feature type="transmembrane region" description="Helical" evidence="1">
    <location>
        <begin position="854"/>
        <end position="875"/>
    </location>
</feature>
<comment type="caution">
    <text evidence="2">The sequence shown here is derived from an EMBL/GenBank/DDBJ whole genome shotgun (WGS) entry which is preliminary data.</text>
</comment>
<dbReference type="InterPro" id="IPR038766">
    <property type="entry name" value="Membrane_comp_ABC_pdt"/>
</dbReference>
<keyword evidence="3" id="KW-1185">Reference proteome</keyword>
<accession>A0A562UYI3</accession>
<dbReference type="Proteomes" id="UP000321617">
    <property type="component" value="Unassembled WGS sequence"/>
</dbReference>
<name>A0A562UYI3_9ACTN</name>
<evidence type="ECO:0000313" key="2">
    <source>
        <dbReference type="EMBL" id="TWJ10618.1"/>
    </source>
</evidence>
<feature type="transmembrane region" description="Helical" evidence="1">
    <location>
        <begin position="447"/>
        <end position="470"/>
    </location>
</feature>
<keyword evidence="1" id="KW-0472">Membrane</keyword>
<feature type="transmembrane region" description="Helical" evidence="1">
    <location>
        <begin position="358"/>
        <end position="382"/>
    </location>
</feature>
<dbReference type="RefSeq" id="WP_244615925.1">
    <property type="nucleotide sequence ID" value="NZ_BAABIJ010000003.1"/>
</dbReference>
<dbReference type="EMBL" id="VLLL01000007">
    <property type="protein sequence ID" value="TWJ10618.1"/>
    <property type="molecule type" value="Genomic_DNA"/>
</dbReference>